<keyword evidence="3" id="KW-1185">Reference proteome</keyword>
<dbReference type="AlphaFoldDB" id="A0A8H4A3M7"/>
<dbReference type="SUPFAM" id="SSF50494">
    <property type="entry name" value="Trypsin-like serine proteases"/>
    <property type="match status" value="1"/>
</dbReference>
<dbReference type="GO" id="GO:0006508">
    <property type="term" value="P:proteolysis"/>
    <property type="evidence" value="ECO:0007669"/>
    <property type="project" value="UniProtKB-KW"/>
</dbReference>
<dbReference type="InterPro" id="IPR043504">
    <property type="entry name" value="Peptidase_S1_PA_chymotrypsin"/>
</dbReference>
<accession>A0A8H4A3M7</accession>
<keyword evidence="2" id="KW-0645">Protease</keyword>
<evidence type="ECO:0000313" key="2">
    <source>
        <dbReference type="EMBL" id="KAF0424057.1"/>
    </source>
</evidence>
<name>A0A8H4A3M7_GIGMA</name>
<dbReference type="Proteomes" id="UP000439903">
    <property type="component" value="Unassembled WGS sequence"/>
</dbReference>
<dbReference type="GO" id="GO:0008233">
    <property type="term" value="F:peptidase activity"/>
    <property type="evidence" value="ECO:0007669"/>
    <property type="project" value="UniProtKB-KW"/>
</dbReference>
<protein>
    <submittedName>
        <fullName evidence="2">Serine protease</fullName>
    </submittedName>
</protein>
<feature type="chain" id="PRO_5034168654" evidence="1">
    <location>
        <begin position="26"/>
        <end position="293"/>
    </location>
</feature>
<feature type="signal peptide" evidence="1">
    <location>
        <begin position="1"/>
        <end position="25"/>
    </location>
</feature>
<reference evidence="2 3" key="1">
    <citation type="journal article" date="2019" name="Environ. Microbiol.">
        <title>At the nexus of three kingdoms: the genome of the mycorrhizal fungus Gigaspora margarita provides insights into plant, endobacterial and fungal interactions.</title>
        <authorList>
            <person name="Venice F."/>
            <person name="Ghignone S."/>
            <person name="Salvioli di Fossalunga A."/>
            <person name="Amselem J."/>
            <person name="Novero M."/>
            <person name="Xianan X."/>
            <person name="Sedzielewska Toro K."/>
            <person name="Morin E."/>
            <person name="Lipzen A."/>
            <person name="Grigoriev I.V."/>
            <person name="Henrissat B."/>
            <person name="Martin F.M."/>
            <person name="Bonfante P."/>
        </authorList>
    </citation>
    <scope>NUCLEOTIDE SEQUENCE [LARGE SCALE GENOMIC DNA]</scope>
    <source>
        <strain evidence="2 3">BEG34</strain>
    </source>
</reference>
<dbReference type="Gene3D" id="2.40.10.10">
    <property type="entry name" value="Trypsin-like serine proteases"/>
    <property type="match status" value="1"/>
</dbReference>
<evidence type="ECO:0000313" key="3">
    <source>
        <dbReference type="Proteomes" id="UP000439903"/>
    </source>
</evidence>
<evidence type="ECO:0000256" key="1">
    <source>
        <dbReference type="SAM" id="SignalP"/>
    </source>
</evidence>
<proteinExistence type="predicted"/>
<dbReference type="InterPro" id="IPR009003">
    <property type="entry name" value="Peptidase_S1_PA"/>
</dbReference>
<comment type="caution">
    <text evidence="2">The sequence shown here is derived from an EMBL/GenBank/DDBJ whole genome shotgun (WGS) entry which is preliminary data.</text>
</comment>
<keyword evidence="1" id="KW-0732">Signal</keyword>
<gene>
    <name evidence="2" type="ORF">F8M41_006642</name>
</gene>
<organism evidence="2 3">
    <name type="scientific">Gigaspora margarita</name>
    <dbReference type="NCBI Taxonomy" id="4874"/>
    <lineage>
        <taxon>Eukaryota</taxon>
        <taxon>Fungi</taxon>
        <taxon>Fungi incertae sedis</taxon>
        <taxon>Mucoromycota</taxon>
        <taxon>Glomeromycotina</taxon>
        <taxon>Glomeromycetes</taxon>
        <taxon>Diversisporales</taxon>
        <taxon>Gigasporaceae</taxon>
        <taxon>Gigaspora</taxon>
    </lineage>
</organism>
<keyword evidence="2" id="KW-0378">Hydrolase</keyword>
<sequence length="293" mass="32329">MIKNIIFYFLTALIMLIFKIDSSYSSPTIHKAIENTRDFSEPHFSVPPFEVKNAIVNNKIVETANLDFEFKAFPIGKLSMVSQSGIPTTCTASIINTQDGNIGLTAGRCLIDSNFQDYENMTFSPGFDNGTDGVLGEFPVIGYVLPKEYKESRNKLFNWGLLKFDNRSLNSSQPLQYFTGALGYDFEVVNSTNTTVQGYPNGGQFPNCMNIGYELCTWEGVSTLIPGNFTTIPIYVGDDGGYGAPYMTNFNGGLGTLYSNCGNYDGVNTLGPIYNGIEFQALLDEIMAPTFMH</sequence>
<dbReference type="OrthoDB" id="10353677at2759"/>
<dbReference type="EMBL" id="WTPW01001658">
    <property type="protein sequence ID" value="KAF0424057.1"/>
    <property type="molecule type" value="Genomic_DNA"/>
</dbReference>